<name>A0A508X6C5_9HYPH</name>
<evidence type="ECO:0000256" key="1">
    <source>
        <dbReference type="SAM" id="Phobius"/>
    </source>
</evidence>
<evidence type="ECO:0000313" key="3">
    <source>
        <dbReference type="EMBL" id="VTZ65312.1"/>
    </source>
</evidence>
<evidence type="ECO:0000313" key="2">
    <source>
        <dbReference type="EMBL" id="VTZ60136.1"/>
    </source>
</evidence>
<keyword evidence="1" id="KW-0812">Transmembrane</keyword>
<reference evidence="3" key="1">
    <citation type="submission" date="2019-06" db="EMBL/GenBank/DDBJ databases">
        <authorList>
            <person name="Le Quere A."/>
            <person name="Colella S."/>
        </authorList>
    </citation>
    <scope>NUCLEOTIDE SEQUENCE</scope>
    <source>
        <strain evidence="3">EmedicaeMD41</strain>
    </source>
</reference>
<gene>
    <name evidence="2" type="ORF">EMEDMD4_1330014</name>
    <name evidence="3" type="ORF">EMEDMD4_790337</name>
</gene>
<dbReference type="AlphaFoldDB" id="A0A508X6C5"/>
<proteinExistence type="predicted"/>
<feature type="transmembrane region" description="Helical" evidence="1">
    <location>
        <begin position="21"/>
        <end position="46"/>
    </location>
</feature>
<keyword evidence="1" id="KW-0472">Membrane</keyword>
<dbReference type="Proteomes" id="UP000507954">
    <property type="component" value="Unassembled WGS sequence"/>
</dbReference>
<sequence length="55" mass="6353">MHLWKRRFWVAASARLHGSRGLRLLPLVGLVDLLLDFALLLTGFGFHRNLLRLKS</sequence>
<keyword evidence="1" id="KW-1133">Transmembrane helix</keyword>
<protein>
    <recommendedName>
        <fullName evidence="4">Transmembrane protein</fullName>
    </recommendedName>
</protein>
<dbReference type="EMBL" id="CABFNB010000149">
    <property type="protein sequence ID" value="VTZ65312.1"/>
    <property type="molecule type" value="Genomic_DNA"/>
</dbReference>
<organism evidence="3">
    <name type="scientific">Sinorhizobium medicae</name>
    <dbReference type="NCBI Taxonomy" id="110321"/>
    <lineage>
        <taxon>Bacteria</taxon>
        <taxon>Pseudomonadati</taxon>
        <taxon>Pseudomonadota</taxon>
        <taxon>Alphaproteobacteria</taxon>
        <taxon>Hyphomicrobiales</taxon>
        <taxon>Rhizobiaceae</taxon>
        <taxon>Sinorhizobium/Ensifer group</taxon>
        <taxon>Sinorhizobium</taxon>
    </lineage>
</organism>
<evidence type="ECO:0008006" key="4">
    <source>
        <dbReference type="Google" id="ProtNLM"/>
    </source>
</evidence>
<dbReference type="EMBL" id="CABFNB010000039">
    <property type="protein sequence ID" value="VTZ60136.1"/>
    <property type="molecule type" value="Genomic_DNA"/>
</dbReference>
<accession>A0A508X6C5</accession>